<proteinExistence type="predicted"/>
<gene>
    <name evidence="2" type="ORF">E6K73_13090</name>
</gene>
<dbReference type="Proteomes" id="UP000320184">
    <property type="component" value="Unassembled WGS sequence"/>
</dbReference>
<evidence type="ECO:0000313" key="2">
    <source>
        <dbReference type="EMBL" id="TMQ47825.1"/>
    </source>
</evidence>
<sequence>MPSLQCHFCGAPVTVGEPVPRDSECESCRRDLRCCINCRHYDTRYNNSCRETMADPVEDKDRRNFCEYFSFSPEPRAAADQHSGRQADARSKLERMFKDRVASDSGAAGKLDSVMGRPGQAGDRSAEARAKLDALFGKPKPRNDPEAEG</sequence>
<reference evidence="2 3" key="1">
    <citation type="journal article" date="2019" name="Nat. Microbiol.">
        <title>Mediterranean grassland soil C-N compound turnover is dependent on rainfall and depth, and is mediated by genomically divergent microorganisms.</title>
        <authorList>
            <person name="Diamond S."/>
            <person name="Andeer P.F."/>
            <person name="Li Z."/>
            <person name="Crits-Christoph A."/>
            <person name="Burstein D."/>
            <person name="Anantharaman K."/>
            <person name="Lane K.R."/>
            <person name="Thomas B.C."/>
            <person name="Pan C."/>
            <person name="Northen T.R."/>
            <person name="Banfield J.F."/>
        </authorList>
    </citation>
    <scope>NUCLEOTIDE SEQUENCE [LARGE SCALE GENOMIC DNA]</scope>
    <source>
        <strain evidence="2">WS_3</strain>
    </source>
</reference>
<feature type="region of interest" description="Disordered" evidence="1">
    <location>
        <begin position="75"/>
        <end position="149"/>
    </location>
</feature>
<name>A0A538S8X5_UNCEI</name>
<dbReference type="EMBL" id="VBOT01000165">
    <property type="protein sequence ID" value="TMQ47825.1"/>
    <property type="molecule type" value="Genomic_DNA"/>
</dbReference>
<evidence type="ECO:0000256" key="1">
    <source>
        <dbReference type="SAM" id="MobiDB-lite"/>
    </source>
</evidence>
<feature type="compositionally biased region" description="Basic and acidic residues" evidence="1">
    <location>
        <begin position="77"/>
        <end position="102"/>
    </location>
</feature>
<organism evidence="2 3">
    <name type="scientific">Eiseniibacteriota bacterium</name>
    <dbReference type="NCBI Taxonomy" id="2212470"/>
    <lineage>
        <taxon>Bacteria</taxon>
        <taxon>Candidatus Eiseniibacteriota</taxon>
    </lineage>
</organism>
<evidence type="ECO:0000313" key="3">
    <source>
        <dbReference type="Proteomes" id="UP000320184"/>
    </source>
</evidence>
<protein>
    <submittedName>
        <fullName evidence="2">Uncharacterized protein</fullName>
    </submittedName>
</protein>
<accession>A0A538S8X5</accession>
<comment type="caution">
    <text evidence="2">The sequence shown here is derived from an EMBL/GenBank/DDBJ whole genome shotgun (WGS) entry which is preliminary data.</text>
</comment>
<dbReference type="AlphaFoldDB" id="A0A538S8X5"/>